<dbReference type="Proteomes" id="UP000265566">
    <property type="component" value="Chromosome 8"/>
</dbReference>
<protein>
    <submittedName>
        <fullName evidence="1">Uncharacterized protein</fullName>
    </submittedName>
</protein>
<dbReference type="EMBL" id="PSQE01000008">
    <property type="protein sequence ID" value="RHN42211.1"/>
    <property type="molecule type" value="Genomic_DNA"/>
</dbReference>
<dbReference type="AlphaFoldDB" id="A0A396GPY1"/>
<proteinExistence type="predicted"/>
<name>A0A396GPY1_MEDTR</name>
<sequence length="78" mass="9329">MFLDLVNVVEKIFEISLLQNELSISFHLSLKFFVCSCTWSEEKKMYRLSLIVTSSEDDKFDVFFRVFILQSQVISRYF</sequence>
<comment type="caution">
    <text evidence="1">The sequence shown here is derived from an EMBL/GenBank/DDBJ whole genome shotgun (WGS) entry which is preliminary data.</text>
</comment>
<reference evidence="2" key="1">
    <citation type="journal article" date="2018" name="Nat. Plants">
        <title>Whole-genome landscape of Medicago truncatula symbiotic genes.</title>
        <authorList>
            <person name="Pecrix Y."/>
            <person name="Staton S.E."/>
            <person name="Sallet E."/>
            <person name="Lelandais-Briere C."/>
            <person name="Moreau S."/>
            <person name="Carrere S."/>
            <person name="Blein T."/>
            <person name="Jardinaud M.F."/>
            <person name="Latrasse D."/>
            <person name="Zouine M."/>
            <person name="Zahm M."/>
            <person name="Kreplak J."/>
            <person name="Mayjonade B."/>
            <person name="Satge C."/>
            <person name="Perez M."/>
            <person name="Cauet S."/>
            <person name="Marande W."/>
            <person name="Chantry-Darmon C."/>
            <person name="Lopez-Roques C."/>
            <person name="Bouchez O."/>
            <person name="Berard A."/>
            <person name="Debelle F."/>
            <person name="Munos S."/>
            <person name="Bendahmane A."/>
            <person name="Berges H."/>
            <person name="Niebel A."/>
            <person name="Buitink J."/>
            <person name="Frugier F."/>
            <person name="Benhamed M."/>
            <person name="Crespi M."/>
            <person name="Gouzy J."/>
            <person name="Gamas P."/>
        </authorList>
    </citation>
    <scope>NUCLEOTIDE SEQUENCE [LARGE SCALE GENOMIC DNA]</scope>
    <source>
        <strain evidence="2">cv. Jemalong A17</strain>
    </source>
</reference>
<accession>A0A396GPY1</accession>
<dbReference type="Gramene" id="rna48626">
    <property type="protein sequence ID" value="RHN42211.1"/>
    <property type="gene ID" value="gene48626"/>
</dbReference>
<organism evidence="1 2">
    <name type="scientific">Medicago truncatula</name>
    <name type="common">Barrel medic</name>
    <name type="synonym">Medicago tribuloides</name>
    <dbReference type="NCBI Taxonomy" id="3880"/>
    <lineage>
        <taxon>Eukaryota</taxon>
        <taxon>Viridiplantae</taxon>
        <taxon>Streptophyta</taxon>
        <taxon>Embryophyta</taxon>
        <taxon>Tracheophyta</taxon>
        <taxon>Spermatophyta</taxon>
        <taxon>Magnoliopsida</taxon>
        <taxon>eudicotyledons</taxon>
        <taxon>Gunneridae</taxon>
        <taxon>Pentapetalae</taxon>
        <taxon>rosids</taxon>
        <taxon>fabids</taxon>
        <taxon>Fabales</taxon>
        <taxon>Fabaceae</taxon>
        <taxon>Papilionoideae</taxon>
        <taxon>50 kb inversion clade</taxon>
        <taxon>NPAAA clade</taxon>
        <taxon>Hologalegina</taxon>
        <taxon>IRL clade</taxon>
        <taxon>Trifolieae</taxon>
        <taxon>Medicago</taxon>
    </lineage>
</organism>
<evidence type="ECO:0000313" key="2">
    <source>
        <dbReference type="Proteomes" id="UP000265566"/>
    </source>
</evidence>
<evidence type="ECO:0000313" key="1">
    <source>
        <dbReference type="EMBL" id="RHN42211.1"/>
    </source>
</evidence>
<gene>
    <name evidence="1" type="ORF">MtrunA17_Chr8g0374421</name>
</gene>